<dbReference type="GO" id="GO:0005634">
    <property type="term" value="C:nucleus"/>
    <property type="evidence" value="ECO:0007669"/>
    <property type="project" value="TreeGrafter"/>
</dbReference>
<dbReference type="Pfam" id="PF08236">
    <property type="entry name" value="SRI"/>
    <property type="match status" value="1"/>
</dbReference>
<evidence type="ECO:0000256" key="2">
    <source>
        <dbReference type="ARBA" id="ARBA00023242"/>
    </source>
</evidence>
<dbReference type="PANTHER" id="PTHR46711">
    <property type="entry name" value="HISTONE-LYSINE N-METHYLTRANSFERASE SETD2"/>
    <property type="match status" value="1"/>
</dbReference>
<dbReference type="Proteomes" id="UP000386466">
    <property type="component" value="Unassembled WGS sequence"/>
</dbReference>
<dbReference type="InterPro" id="IPR013257">
    <property type="entry name" value="SRI"/>
</dbReference>
<name>A0A485NEZ0_LYNPA</name>
<comment type="subcellular location">
    <subcellularLocation>
        <location evidence="1">Nucleus</location>
    </subcellularLocation>
</comment>
<feature type="compositionally biased region" description="Basic and acidic residues" evidence="3">
    <location>
        <begin position="11"/>
        <end position="23"/>
    </location>
</feature>
<gene>
    <name evidence="5" type="ORF">LYPA_23C013201</name>
</gene>
<keyword evidence="6" id="KW-1185">Reference proteome</keyword>
<evidence type="ECO:0000256" key="3">
    <source>
        <dbReference type="SAM" id="MobiDB-lite"/>
    </source>
</evidence>
<protein>
    <submittedName>
        <fullName evidence="5">Setd2 protein</fullName>
    </submittedName>
</protein>
<dbReference type="AlphaFoldDB" id="A0A485NEZ0"/>
<organism evidence="5 6">
    <name type="scientific">Lynx pardinus</name>
    <name type="common">Iberian lynx</name>
    <name type="synonym">Felis pardina</name>
    <dbReference type="NCBI Taxonomy" id="191816"/>
    <lineage>
        <taxon>Eukaryota</taxon>
        <taxon>Metazoa</taxon>
        <taxon>Chordata</taxon>
        <taxon>Craniata</taxon>
        <taxon>Vertebrata</taxon>
        <taxon>Euteleostomi</taxon>
        <taxon>Mammalia</taxon>
        <taxon>Eutheria</taxon>
        <taxon>Laurasiatheria</taxon>
        <taxon>Carnivora</taxon>
        <taxon>Feliformia</taxon>
        <taxon>Felidae</taxon>
        <taxon>Felinae</taxon>
        <taxon>Lynx</taxon>
    </lineage>
</organism>
<dbReference type="Gene3D" id="1.10.1740.100">
    <property type="entry name" value="Set2, Rpb1 interacting domain"/>
    <property type="match status" value="1"/>
</dbReference>
<dbReference type="InterPro" id="IPR038190">
    <property type="entry name" value="SRI_sf"/>
</dbReference>
<keyword evidence="2" id="KW-0539">Nucleus</keyword>
<dbReference type="InterPro" id="IPR042294">
    <property type="entry name" value="SETD2_animal"/>
</dbReference>
<dbReference type="GO" id="GO:0005694">
    <property type="term" value="C:chromosome"/>
    <property type="evidence" value="ECO:0007669"/>
    <property type="project" value="InterPro"/>
</dbReference>
<evidence type="ECO:0000313" key="5">
    <source>
        <dbReference type="EMBL" id="VFV30548.1"/>
    </source>
</evidence>
<dbReference type="GO" id="GO:0046975">
    <property type="term" value="F:histone H3K36 methyltransferase activity"/>
    <property type="evidence" value="ECO:0007669"/>
    <property type="project" value="InterPro"/>
</dbReference>
<dbReference type="GO" id="GO:0006355">
    <property type="term" value="P:regulation of DNA-templated transcription"/>
    <property type="evidence" value="ECO:0007669"/>
    <property type="project" value="InterPro"/>
</dbReference>
<dbReference type="PANTHER" id="PTHR46711:SF1">
    <property type="entry name" value="HISTONE-LYSINE N-METHYLTRANSFERASE SETD2"/>
    <property type="match status" value="1"/>
</dbReference>
<sequence length="99" mass="11449">MDLGTSTYDENPMKTSEKPKTAEADTSSELAKKSQEVFRKEMPQFMVQYLNSYWKPECKVGRITTTEDFKHLAHKLTHSIMNKVLSTIRTLGTWSTMRT</sequence>
<dbReference type="EMBL" id="CAAGRJ010014369">
    <property type="protein sequence ID" value="VFV30548.1"/>
    <property type="molecule type" value="Genomic_DNA"/>
</dbReference>
<reference evidence="5 6" key="1">
    <citation type="submission" date="2019-01" db="EMBL/GenBank/DDBJ databases">
        <authorList>
            <person name="Alioto T."/>
            <person name="Alioto T."/>
        </authorList>
    </citation>
    <scope>NUCLEOTIDE SEQUENCE [LARGE SCALE GENOMIC DNA]</scope>
</reference>
<feature type="domain" description="Set2 Rpb1 interacting" evidence="4">
    <location>
        <begin position="39"/>
        <end position="83"/>
    </location>
</feature>
<accession>A0A485NEZ0</accession>
<proteinExistence type="predicted"/>
<evidence type="ECO:0000259" key="4">
    <source>
        <dbReference type="Pfam" id="PF08236"/>
    </source>
</evidence>
<evidence type="ECO:0000256" key="1">
    <source>
        <dbReference type="ARBA" id="ARBA00004123"/>
    </source>
</evidence>
<feature type="region of interest" description="Disordered" evidence="3">
    <location>
        <begin position="1"/>
        <end position="30"/>
    </location>
</feature>
<evidence type="ECO:0000313" key="6">
    <source>
        <dbReference type="Proteomes" id="UP000386466"/>
    </source>
</evidence>